<dbReference type="GO" id="GO:0005737">
    <property type="term" value="C:cytoplasm"/>
    <property type="evidence" value="ECO:0007669"/>
    <property type="project" value="UniProtKB-SubCell"/>
</dbReference>
<dbReference type="CDD" id="cd14820">
    <property type="entry name" value="TRAX"/>
    <property type="match status" value="1"/>
</dbReference>
<dbReference type="GO" id="GO:0005634">
    <property type="term" value="C:nucleus"/>
    <property type="evidence" value="ECO:0007669"/>
    <property type="project" value="UniProtKB-SubCell"/>
</dbReference>
<proteinExistence type="inferred from homology"/>
<dbReference type="EMBL" id="KK103601">
    <property type="protein sequence ID" value="KIY95267.1"/>
    <property type="molecule type" value="Genomic_DNA"/>
</dbReference>
<accession>A0A0D2J5V6</accession>
<protein>
    <submittedName>
        <fullName evidence="7">Translin</fullName>
    </submittedName>
</protein>
<evidence type="ECO:0000313" key="7">
    <source>
        <dbReference type="EMBL" id="KIY95267.1"/>
    </source>
</evidence>
<keyword evidence="8" id="KW-1185">Reference proteome</keyword>
<organism evidence="7 8">
    <name type="scientific">Monoraphidium neglectum</name>
    <dbReference type="NCBI Taxonomy" id="145388"/>
    <lineage>
        <taxon>Eukaryota</taxon>
        <taxon>Viridiplantae</taxon>
        <taxon>Chlorophyta</taxon>
        <taxon>core chlorophytes</taxon>
        <taxon>Chlorophyceae</taxon>
        <taxon>CS clade</taxon>
        <taxon>Sphaeropleales</taxon>
        <taxon>Selenastraceae</taxon>
        <taxon>Monoraphidium</taxon>
    </lineage>
</organism>
<dbReference type="Pfam" id="PF01997">
    <property type="entry name" value="Translin"/>
    <property type="match status" value="1"/>
</dbReference>
<sequence>MTDVAAADAIDVDDWAAINDQMRRQDEARETLIKRTRDAQKLAKQAIFSLHRGQHEQAGTQLQQAEAIALELLPLVQRQPSLRPGSYAAALEEYAEGVAFKVFLEERRLVARREMPHVELEEYLGGVLDMTGELNRYAIAQATKRDSAAVALCRDLVEGLMGQFLQLDMKNGSLRKKFDGLKYTLKKLENTMYELSLAEAHRRQYDADGDGGGDGGGRDGGGRDGAQDDPEMVGC</sequence>
<keyword evidence="4" id="KW-0963">Cytoplasm</keyword>
<dbReference type="Gene3D" id="1.20.58.190">
    <property type="entry name" value="Translin, domain 1"/>
    <property type="match status" value="1"/>
</dbReference>
<dbReference type="InterPro" id="IPR036081">
    <property type="entry name" value="Translin_sf"/>
</dbReference>
<feature type="region of interest" description="Disordered" evidence="6">
    <location>
        <begin position="204"/>
        <end position="235"/>
    </location>
</feature>
<comment type="subcellular location">
    <subcellularLocation>
        <location evidence="2">Cytoplasm</location>
    </subcellularLocation>
    <subcellularLocation>
        <location evidence="1">Nucleus</location>
    </subcellularLocation>
</comment>
<evidence type="ECO:0000256" key="6">
    <source>
        <dbReference type="SAM" id="MobiDB-lite"/>
    </source>
</evidence>
<dbReference type="RefSeq" id="XP_013894287.1">
    <property type="nucleotide sequence ID" value="XM_014038833.1"/>
</dbReference>
<dbReference type="PANTHER" id="PTHR10741">
    <property type="entry name" value="TRANSLIN AND TRANSLIN ASSOCIATED PROTEIN X"/>
    <property type="match status" value="1"/>
</dbReference>
<name>A0A0D2J5V6_9CHLO</name>
<dbReference type="GeneID" id="25730083"/>
<dbReference type="InterPro" id="IPR016068">
    <property type="entry name" value="Translin_N"/>
</dbReference>
<evidence type="ECO:0000256" key="2">
    <source>
        <dbReference type="ARBA" id="ARBA00004496"/>
    </source>
</evidence>
<dbReference type="GO" id="GO:0043565">
    <property type="term" value="F:sequence-specific DNA binding"/>
    <property type="evidence" value="ECO:0007669"/>
    <property type="project" value="InterPro"/>
</dbReference>
<evidence type="ECO:0000313" key="8">
    <source>
        <dbReference type="Proteomes" id="UP000054498"/>
    </source>
</evidence>
<feature type="compositionally biased region" description="Basic and acidic residues" evidence="6">
    <location>
        <begin position="216"/>
        <end position="226"/>
    </location>
</feature>
<gene>
    <name evidence="7" type="ORF">MNEG_12695</name>
</gene>
<dbReference type="Proteomes" id="UP000054498">
    <property type="component" value="Unassembled WGS sequence"/>
</dbReference>
<dbReference type="InterPro" id="IPR016069">
    <property type="entry name" value="Translin_C"/>
</dbReference>
<evidence type="ECO:0000256" key="3">
    <source>
        <dbReference type="ARBA" id="ARBA00005902"/>
    </source>
</evidence>
<dbReference type="SUPFAM" id="SSF74784">
    <property type="entry name" value="Translin"/>
    <property type="match status" value="1"/>
</dbReference>
<evidence type="ECO:0000256" key="1">
    <source>
        <dbReference type="ARBA" id="ARBA00004123"/>
    </source>
</evidence>
<dbReference type="KEGG" id="mng:MNEG_12695"/>
<keyword evidence="5" id="KW-0539">Nucleus</keyword>
<comment type="similarity">
    <text evidence="3">Belongs to the translin family.</text>
</comment>
<dbReference type="Gene3D" id="1.20.58.200">
    <property type="entry name" value="Translin, domain 2"/>
    <property type="match status" value="1"/>
</dbReference>
<dbReference type="STRING" id="145388.A0A0D2J5V6"/>
<dbReference type="InterPro" id="IPR002848">
    <property type="entry name" value="Translin_fam"/>
</dbReference>
<evidence type="ECO:0000256" key="4">
    <source>
        <dbReference type="ARBA" id="ARBA00022490"/>
    </source>
</evidence>
<dbReference type="OrthoDB" id="829at2759"/>
<evidence type="ECO:0000256" key="5">
    <source>
        <dbReference type="ARBA" id="ARBA00023242"/>
    </source>
</evidence>
<reference evidence="7 8" key="1">
    <citation type="journal article" date="2013" name="BMC Genomics">
        <title>Reconstruction of the lipid metabolism for the microalga Monoraphidium neglectum from its genome sequence reveals characteristics suitable for biofuel production.</title>
        <authorList>
            <person name="Bogen C."/>
            <person name="Al-Dilaimi A."/>
            <person name="Albersmeier A."/>
            <person name="Wichmann J."/>
            <person name="Grundmann M."/>
            <person name="Rupp O."/>
            <person name="Lauersen K.J."/>
            <person name="Blifernez-Klassen O."/>
            <person name="Kalinowski J."/>
            <person name="Goesmann A."/>
            <person name="Mussgnug J.H."/>
            <person name="Kruse O."/>
        </authorList>
    </citation>
    <scope>NUCLEOTIDE SEQUENCE [LARGE SCALE GENOMIC DNA]</scope>
    <source>
        <strain evidence="7 8">SAG 48.87</strain>
    </source>
</reference>
<dbReference type="AlphaFoldDB" id="A0A0D2J5V6"/>